<reference evidence="6 7" key="1">
    <citation type="journal article" date="2019" name="G3 (Bethesda)">
        <title>Sequencing of a Wild Apple (Malus baccata) Genome Unravels the Differences Between Cultivated and Wild Apple Species Regarding Disease Resistance and Cold Tolerance.</title>
        <authorList>
            <person name="Chen X."/>
        </authorList>
    </citation>
    <scope>NUCLEOTIDE SEQUENCE [LARGE SCALE GENOMIC DNA]</scope>
    <source>
        <strain evidence="7">cv. Shandingzi</strain>
        <tissue evidence="6">Leaves</tissue>
    </source>
</reference>
<feature type="domain" description="TIR" evidence="5">
    <location>
        <begin position="25"/>
        <end position="161"/>
    </location>
</feature>
<dbReference type="EC" id="3.2.2.6" evidence="1"/>
<dbReference type="GO" id="GO:0007165">
    <property type="term" value="P:signal transduction"/>
    <property type="evidence" value="ECO:0007669"/>
    <property type="project" value="InterPro"/>
</dbReference>
<dbReference type="AlphaFoldDB" id="A0A540MW68"/>
<evidence type="ECO:0000259" key="5">
    <source>
        <dbReference type="PROSITE" id="PS50104"/>
    </source>
</evidence>
<keyword evidence="3" id="KW-0520">NAD</keyword>
<protein>
    <recommendedName>
        <fullName evidence="1">ADP-ribosyl cyclase/cyclic ADP-ribose hydrolase</fullName>
        <ecNumber evidence="1">3.2.2.6</ecNumber>
    </recommendedName>
</protein>
<evidence type="ECO:0000313" key="7">
    <source>
        <dbReference type="Proteomes" id="UP000315295"/>
    </source>
</evidence>
<dbReference type="FunFam" id="3.40.50.10140:FF:000007">
    <property type="entry name" value="Disease resistance protein (TIR-NBS-LRR class)"/>
    <property type="match status" value="1"/>
</dbReference>
<dbReference type="Gene3D" id="3.40.50.10140">
    <property type="entry name" value="Toll/interleukin-1 receptor homology (TIR) domain"/>
    <property type="match status" value="1"/>
</dbReference>
<accession>A0A540MW68</accession>
<dbReference type="InterPro" id="IPR035897">
    <property type="entry name" value="Toll_tir_struct_dom_sf"/>
</dbReference>
<dbReference type="Pfam" id="PF01582">
    <property type="entry name" value="TIR"/>
    <property type="match status" value="1"/>
</dbReference>
<evidence type="ECO:0000256" key="3">
    <source>
        <dbReference type="ARBA" id="ARBA00023027"/>
    </source>
</evidence>
<evidence type="ECO:0000256" key="1">
    <source>
        <dbReference type="ARBA" id="ARBA00011982"/>
    </source>
</evidence>
<sequence>MNTTRSAHATAAAATSSSSRRSNGWKYEVFLSSGDDTRTIFTDHLLNALRHAGINTFVDYQLRREENIQSELDGEIEGSRIAVVVFSKRYGESRCCLRELSKIMRCREDEEGKVVYPIFYDVDPSHVRKQSGSFGEAFRKHEREEDPNEVEQWRKDLKACADLSGRNLKTTADGREGLFIQNVVGDIIALTKTRDLQTTQSTTRLEYLVAWARVPYYFFFFKFFFFL</sequence>
<dbReference type="InterPro" id="IPR000157">
    <property type="entry name" value="TIR_dom"/>
</dbReference>
<dbReference type="SMART" id="SM00255">
    <property type="entry name" value="TIR"/>
    <property type="match status" value="1"/>
</dbReference>
<evidence type="ECO:0000313" key="6">
    <source>
        <dbReference type="EMBL" id="TQE03046.1"/>
    </source>
</evidence>
<organism evidence="6 7">
    <name type="scientific">Malus baccata</name>
    <name type="common">Siberian crab apple</name>
    <name type="synonym">Pyrus baccata</name>
    <dbReference type="NCBI Taxonomy" id="106549"/>
    <lineage>
        <taxon>Eukaryota</taxon>
        <taxon>Viridiplantae</taxon>
        <taxon>Streptophyta</taxon>
        <taxon>Embryophyta</taxon>
        <taxon>Tracheophyta</taxon>
        <taxon>Spermatophyta</taxon>
        <taxon>Magnoliopsida</taxon>
        <taxon>eudicotyledons</taxon>
        <taxon>Gunneridae</taxon>
        <taxon>Pentapetalae</taxon>
        <taxon>rosids</taxon>
        <taxon>fabids</taxon>
        <taxon>Rosales</taxon>
        <taxon>Rosaceae</taxon>
        <taxon>Amygdaloideae</taxon>
        <taxon>Maleae</taxon>
        <taxon>Malus</taxon>
    </lineage>
</organism>
<dbReference type="STRING" id="106549.A0A540MW68"/>
<dbReference type="SUPFAM" id="SSF52200">
    <property type="entry name" value="Toll/Interleukin receptor TIR domain"/>
    <property type="match status" value="1"/>
</dbReference>
<comment type="catalytic activity">
    <reaction evidence="4">
        <text>NAD(+) + H2O = ADP-D-ribose + nicotinamide + H(+)</text>
        <dbReference type="Rhea" id="RHEA:16301"/>
        <dbReference type="ChEBI" id="CHEBI:15377"/>
        <dbReference type="ChEBI" id="CHEBI:15378"/>
        <dbReference type="ChEBI" id="CHEBI:17154"/>
        <dbReference type="ChEBI" id="CHEBI:57540"/>
        <dbReference type="ChEBI" id="CHEBI:57967"/>
        <dbReference type="EC" id="3.2.2.6"/>
    </reaction>
    <physiologicalReaction direction="left-to-right" evidence="4">
        <dbReference type="Rhea" id="RHEA:16302"/>
    </physiologicalReaction>
</comment>
<dbReference type="Proteomes" id="UP000315295">
    <property type="component" value="Unassembled WGS sequence"/>
</dbReference>
<keyword evidence="7" id="KW-1185">Reference proteome</keyword>
<evidence type="ECO:0000256" key="2">
    <source>
        <dbReference type="ARBA" id="ARBA00022801"/>
    </source>
</evidence>
<proteinExistence type="predicted"/>
<keyword evidence="2" id="KW-0378">Hydrolase</keyword>
<dbReference type="PANTHER" id="PTHR32009">
    <property type="entry name" value="TMV RESISTANCE PROTEIN N-LIKE"/>
    <property type="match status" value="1"/>
</dbReference>
<name>A0A540MW68_MALBA</name>
<dbReference type="EMBL" id="VIEB01000162">
    <property type="protein sequence ID" value="TQE03046.1"/>
    <property type="molecule type" value="Genomic_DNA"/>
</dbReference>
<dbReference type="PROSITE" id="PS50104">
    <property type="entry name" value="TIR"/>
    <property type="match status" value="1"/>
</dbReference>
<dbReference type="GO" id="GO:0061809">
    <property type="term" value="F:NAD+ nucleosidase activity, cyclic ADP-ribose generating"/>
    <property type="evidence" value="ECO:0007669"/>
    <property type="project" value="UniProtKB-EC"/>
</dbReference>
<gene>
    <name evidence="6" type="ORF">C1H46_011410</name>
</gene>
<evidence type="ECO:0000256" key="4">
    <source>
        <dbReference type="ARBA" id="ARBA00047304"/>
    </source>
</evidence>
<dbReference type="PANTHER" id="PTHR32009:SF39">
    <property type="entry name" value="TIR DOMAIN-CONTAINING PROTEIN"/>
    <property type="match status" value="1"/>
</dbReference>
<comment type="caution">
    <text evidence="6">The sequence shown here is derived from an EMBL/GenBank/DDBJ whole genome shotgun (WGS) entry which is preliminary data.</text>
</comment>